<accession>A0A8H5BN76</accession>
<gene>
    <name evidence="2" type="ORF">D9619_009722</name>
</gene>
<feature type="domain" description="Hemerythrin-like" evidence="1">
    <location>
        <begin position="35"/>
        <end position="147"/>
    </location>
</feature>
<evidence type="ECO:0000313" key="2">
    <source>
        <dbReference type="EMBL" id="KAF5325493.1"/>
    </source>
</evidence>
<name>A0A8H5BN76_9AGAR</name>
<comment type="caution">
    <text evidence="2">The sequence shown here is derived from an EMBL/GenBank/DDBJ whole genome shotgun (WGS) entry which is preliminary data.</text>
</comment>
<dbReference type="InterPro" id="IPR012312">
    <property type="entry name" value="Hemerythrin-like"/>
</dbReference>
<proteinExistence type="predicted"/>
<dbReference type="OrthoDB" id="58416at2759"/>
<dbReference type="Proteomes" id="UP000567179">
    <property type="component" value="Unassembled WGS sequence"/>
</dbReference>
<evidence type="ECO:0000259" key="1">
    <source>
        <dbReference type="Pfam" id="PF01814"/>
    </source>
</evidence>
<dbReference type="AlphaFoldDB" id="A0A8H5BN76"/>
<keyword evidence="3" id="KW-1185">Reference proteome</keyword>
<dbReference type="PANTHER" id="PTHR38048:SF2">
    <property type="entry name" value="HEMERYTHRIN-LIKE DOMAIN-CONTAINING PROTEIN"/>
    <property type="match status" value="1"/>
</dbReference>
<organism evidence="2 3">
    <name type="scientific">Psilocybe cf. subviscida</name>
    <dbReference type="NCBI Taxonomy" id="2480587"/>
    <lineage>
        <taxon>Eukaryota</taxon>
        <taxon>Fungi</taxon>
        <taxon>Dikarya</taxon>
        <taxon>Basidiomycota</taxon>
        <taxon>Agaricomycotina</taxon>
        <taxon>Agaricomycetes</taxon>
        <taxon>Agaricomycetidae</taxon>
        <taxon>Agaricales</taxon>
        <taxon>Agaricineae</taxon>
        <taxon>Strophariaceae</taxon>
        <taxon>Psilocybe</taxon>
    </lineage>
</organism>
<protein>
    <recommendedName>
        <fullName evidence="1">Hemerythrin-like domain-containing protein</fullName>
    </recommendedName>
</protein>
<sequence length="238" mass="27602">MTDSTTRYPLIQVEVPSNVNFRDHAATFAIEMSLIHNVFIRGLNSLFTMAPRVTEADAIDFAGYALTWTHLLHAHHHGEETILFPFFKTKFDMDHNVNQHKEFIEPMKAFEDYMVEVQKKQAPFDGQKAREIIESFGDVLVTHLHEEIPTMSPERLSQFDQAEFNAVIKTHDDHIKAMPLTEAHVFVLTHHDIKAVPSWPPAPAPVFFIIRNFAYWKHRRCWKFAPFARYGAPQTYAL</sequence>
<dbReference type="Gene3D" id="1.20.120.520">
    <property type="entry name" value="nmb1532 protein domain like"/>
    <property type="match status" value="1"/>
</dbReference>
<dbReference type="EMBL" id="JAACJJ010000015">
    <property type="protein sequence ID" value="KAF5325493.1"/>
    <property type="molecule type" value="Genomic_DNA"/>
</dbReference>
<evidence type="ECO:0000313" key="3">
    <source>
        <dbReference type="Proteomes" id="UP000567179"/>
    </source>
</evidence>
<dbReference type="PANTHER" id="PTHR38048">
    <property type="entry name" value="EXPRESSED PROTEIN"/>
    <property type="match status" value="1"/>
</dbReference>
<dbReference type="InterPro" id="IPR053206">
    <property type="entry name" value="Dimeric_xanthone_biosynth"/>
</dbReference>
<dbReference type="Pfam" id="PF01814">
    <property type="entry name" value="Hemerythrin"/>
    <property type="match status" value="1"/>
</dbReference>
<reference evidence="2 3" key="1">
    <citation type="journal article" date="2020" name="ISME J.">
        <title>Uncovering the hidden diversity of litter-decomposition mechanisms in mushroom-forming fungi.</title>
        <authorList>
            <person name="Floudas D."/>
            <person name="Bentzer J."/>
            <person name="Ahren D."/>
            <person name="Johansson T."/>
            <person name="Persson P."/>
            <person name="Tunlid A."/>
        </authorList>
    </citation>
    <scope>NUCLEOTIDE SEQUENCE [LARGE SCALE GENOMIC DNA]</scope>
    <source>
        <strain evidence="2 3">CBS 101986</strain>
    </source>
</reference>
<dbReference type="CDD" id="cd12108">
    <property type="entry name" value="Hr-like"/>
    <property type="match status" value="1"/>
</dbReference>